<dbReference type="EMBL" id="BARW01015080">
    <property type="protein sequence ID" value="GAI83406.1"/>
    <property type="molecule type" value="Genomic_DNA"/>
</dbReference>
<comment type="caution">
    <text evidence="1">The sequence shown here is derived from an EMBL/GenBank/DDBJ whole genome shotgun (WGS) entry which is preliminary data.</text>
</comment>
<name>X1SW94_9ZZZZ</name>
<proteinExistence type="predicted"/>
<reference evidence="1" key="1">
    <citation type="journal article" date="2014" name="Front. Microbiol.">
        <title>High frequency of phylogenetically diverse reductive dehalogenase-homologous genes in deep subseafloor sedimentary metagenomes.</title>
        <authorList>
            <person name="Kawai M."/>
            <person name="Futagami T."/>
            <person name="Toyoda A."/>
            <person name="Takaki Y."/>
            <person name="Nishi S."/>
            <person name="Hori S."/>
            <person name="Arai W."/>
            <person name="Tsubouchi T."/>
            <person name="Morono Y."/>
            <person name="Uchiyama I."/>
            <person name="Ito T."/>
            <person name="Fujiyama A."/>
            <person name="Inagaki F."/>
            <person name="Takami H."/>
        </authorList>
    </citation>
    <scope>NUCLEOTIDE SEQUENCE</scope>
    <source>
        <strain evidence="1">Expedition CK06-06</strain>
    </source>
</reference>
<feature type="non-terminal residue" evidence="1">
    <location>
        <position position="1"/>
    </location>
</feature>
<evidence type="ECO:0000313" key="1">
    <source>
        <dbReference type="EMBL" id="GAI83406.1"/>
    </source>
</evidence>
<gene>
    <name evidence="1" type="ORF">S12H4_26553</name>
</gene>
<sequence>TWRVALSCPAGFTTPLAFNVPSGWVTYRRKPLEVSSDLYDPDIGLIVYSDGTLINPVAPMPITGAFTVDMGEYVAQWTQLIVEVINGTATDAVVSFQVCTYLFDASYWDEFIMPMIDKVATKVEEIIK</sequence>
<dbReference type="AlphaFoldDB" id="X1SW94"/>
<protein>
    <submittedName>
        <fullName evidence="1">Uncharacterized protein</fullName>
    </submittedName>
</protein>
<accession>X1SW94</accession>
<organism evidence="1">
    <name type="scientific">marine sediment metagenome</name>
    <dbReference type="NCBI Taxonomy" id="412755"/>
    <lineage>
        <taxon>unclassified sequences</taxon>
        <taxon>metagenomes</taxon>
        <taxon>ecological metagenomes</taxon>
    </lineage>
</organism>